<evidence type="ECO:0000313" key="2">
    <source>
        <dbReference type="EMBL" id="RDH13995.1"/>
    </source>
</evidence>
<feature type="compositionally biased region" description="Basic and acidic residues" evidence="1">
    <location>
        <begin position="371"/>
        <end position="387"/>
    </location>
</feature>
<gene>
    <name evidence="2" type="ORF">M747DRAFT_250486</name>
</gene>
<accession>A0A370BIR5</accession>
<proteinExistence type="predicted"/>
<sequence length="398" mass="45299">MDKSSLQEASSPTVVYSNSDDHVSEDESSPQTENVQDLKAQVAFLRDQLEILHGKASLEIELQMKMLTAGAKGWSDFDFEVLGNMIRQVMYRIKHWCQQHVRQGLPDTAELSGLEKQAIIRSLEGYWVQDVEWDTLRKSLPYPLSVCMSEVLAQTILTKNIVEKFFVNPFWYLEGEEFNQQDKATGSVSCAQNLQHLYQRFLETNGIRATIWKKETVRLSNSVMLTQAPNLELGRQTKEYRTKAVALFASTLLSDPFFQRLLESVDCEEAKERENSLIRICQFADEIAITLGSNQGHCLYKTLASVGTTFDPRSNEATLHELYNVGGNADDARLAGRRILGITQPVVILKLRTLRSQENVLNKAELLVEHGDYTEEDHVRDRPKPAENPDEEVEKEED</sequence>
<feature type="compositionally biased region" description="Acidic residues" evidence="1">
    <location>
        <begin position="388"/>
        <end position="398"/>
    </location>
</feature>
<evidence type="ECO:0000256" key="1">
    <source>
        <dbReference type="SAM" id="MobiDB-lite"/>
    </source>
</evidence>
<dbReference type="EMBL" id="KZ851991">
    <property type="protein sequence ID" value="RDH13995.1"/>
    <property type="molecule type" value="Genomic_DNA"/>
</dbReference>
<dbReference type="Proteomes" id="UP000253845">
    <property type="component" value="Unassembled WGS sequence"/>
</dbReference>
<organism evidence="2 3">
    <name type="scientific">Aspergillus niger ATCC 13496</name>
    <dbReference type="NCBI Taxonomy" id="1353008"/>
    <lineage>
        <taxon>Eukaryota</taxon>
        <taxon>Fungi</taxon>
        <taxon>Dikarya</taxon>
        <taxon>Ascomycota</taxon>
        <taxon>Pezizomycotina</taxon>
        <taxon>Eurotiomycetes</taxon>
        <taxon>Eurotiomycetidae</taxon>
        <taxon>Eurotiales</taxon>
        <taxon>Aspergillaceae</taxon>
        <taxon>Aspergillus</taxon>
        <taxon>Aspergillus subgen. Circumdati</taxon>
    </lineage>
</organism>
<dbReference type="AlphaFoldDB" id="A0A370BIR5"/>
<feature type="region of interest" description="Disordered" evidence="1">
    <location>
        <begin position="1"/>
        <end position="33"/>
    </location>
</feature>
<dbReference type="VEuPathDB" id="FungiDB:M747DRAFT_250486"/>
<protein>
    <submittedName>
        <fullName evidence="2">Uncharacterized protein</fullName>
    </submittedName>
</protein>
<reference evidence="2 3" key="1">
    <citation type="submission" date="2018-07" db="EMBL/GenBank/DDBJ databases">
        <title>Section-level genome sequencing of Aspergillus section Nigri to investigate inter- and intra-species variation.</title>
        <authorList>
            <consortium name="DOE Joint Genome Institute"/>
            <person name="Vesth T.C."/>
            <person name="Nybo J.L."/>
            <person name="Theobald S."/>
            <person name="Frisvad J.C."/>
            <person name="Larsen T.O."/>
            <person name="Nielsen K.F."/>
            <person name="Hoof J.B."/>
            <person name="Brandl J."/>
            <person name="Salamov A."/>
            <person name="Riley R."/>
            <person name="Gladden J.M."/>
            <person name="Phatale P."/>
            <person name="Nielsen M.T."/>
            <person name="Lyhne E.K."/>
            <person name="Kogle M.E."/>
            <person name="Strasser K."/>
            <person name="McDonnell E."/>
            <person name="Barry K."/>
            <person name="Clum A."/>
            <person name="Chen C."/>
            <person name="Nolan M."/>
            <person name="Sandor L."/>
            <person name="Kuo A."/>
            <person name="Lipzen A."/>
            <person name="Hainaut M."/>
            <person name="Drula E."/>
            <person name="Tsang A."/>
            <person name="Magnuson J.K."/>
            <person name="Henrissat B."/>
            <person name="Wiebenga A."/>
            <person name="Simmons B.A."/>
            <person name="Makela M.R."/>
            <person name="De vries R.P."/>
            <person name="Grigoriev I.V."/>
            <person name="Mortensen U.H."/>
            <person name="Baker S.E."/>
            <person name="Andersen M.R."/>
        </authorList>
    </citation>
    <scope>NUCLEOTIDE SEQUENCE [LARGE SCALE GENOMIC DNA]</scope>
    <source>
        <strain evidence="2 3">ATCC 13496</strain>
    </source>
</reference>
<feature type="region of interest" description="Disordered" evidence="1">
    <location>
        <begin position="371"/>
        <end position="398"/>
    </location>
</feature>
<feature type="compositionally biased region" description="Polar residues" evidence="1">
    <location>
        <begin position="1"/>
        <end position="18"/>
    </location>
</feature>
<evidence type="ECO:0000313" key="3">
    <source>
        <dbReference type="Proteomes" id="UP000253845"/>
    </source>
</evidence>
<name>A0A370BIR5_ASPNG</name>